<dbReference type="SUPFAM" id="SSF51703">
    <property type="entry name" value="Cobalamin (vitamin B12)-dependent enzymes"/>
    <property type="match status" value="1"/>
</dbReference>
<dbReference type="PROSITE" id="PS00544">
    <property type="entry name" value="METMALONYL_COA_MUTASE"/>
    <property type="match status" value="1"/>
</dbReference>
<evidence type="ECO:0000256" key="3">
    <source>
        <dbReference type="ARBA" id="ARBA00005146"/>
    </source>
</evidence>
<dbReference type="UniPathway" id="UPA00945">
    <property type="reaction ID" value="UER00910"/>
</dbReference>
<gene>
    <name evidence="11" type="primary">mutA</name>
    <name evidence="11" type="ORF">PORUE0001_1188</name>
</gene>
<comment type="catalytic activity">
    <reaction evidence="1">
        <text>(R)-methylmalonyl-CoA = succinyl-CoA</text>
        <dbReference type="Rhea" id="RHEA:22888"/>
        <dbReference type="ChEBI" id="CHEBI:57292"/>
        <dbReference type="ChEBI" id="CHEBI:57326"/>
        <dbReference type="EC" id="5.4.99.2"/>
    </reaction>
</comment>
<feature type="domain" description="Methylmalonyl-CoA mutase alpha/beta chain catalytic" evidence="10">
    <location>
        <begin position="41"/>
        <end position="111"/>
    </location>
</feature>
<dbReference type="InterPro" id="IPR006099">
    <property type="entry name" value="MeMalonylCoA_mutase_a/b_cat"/>
</dbReference>
<dbReference type="RefSeq" id="WP_007364904.1">
    <property type="nucleotide sequence ID" value="NZ_ACLR01000088.1"/>
</dbReference>
<dbReference type="EMBL" id="ACLR01000088">
    <property type="protein sequence ID" value="EEK17329.1"/>
    <property type="molecule type" value="Genomic_DNA"/>
</dbReference>
<dbReference type="PANTHER" id="PTHR48101:SF1">
    <property type="entry name" value="METHYLMALONYL-COA MUTASE, LARGE SUBUNIT"/>
    <property type="match status" value="1"/>
</dbReference>
<name>C2MAB4_9PORP</name>
<keyword evidence="8" id="KW-0170">Cobalt</keyword>
<proteinExistence type="inferred from homology"/>
<dbReference type="AlphaFoldDB" id="C2MAB4"/>
<evidence type="ECO:0000313" key="11">
    <source>
        <dbReference type="EMBL" id="EEK17329.1"/>
    </source>
</evidence>
<dbReference type="OrthoDB" id="9762378at2"/>
<feature type="domain" description="Methylmalonyl-CoA mutase alpha/beta chain catalytic" evidence="10">
    <location>
        <begin position="118"/>
        <end position="453"/>
    </location>
</feature>
<dbReference type="InterPro" id="IPR016176">
    <property type="entry name" value="Cbl-dep_enz_cat"/>
</dbReference>
<evidence type="ECO:0000256" key="2">
    <source>
        <dbReference type="ARBA" id="ARBA00001922"/>
    </source>
</evidence>
<dbReference type="Gene3D" id="3.40.50.280">
    <property type="entry name" value="Cobalamin-binding domain"/>
    <property type="match status" value="1"/>
</dbReference>
<evidence type="ECO:0000313" key="12">
    <source>
        <dbReference type="Proteomes" id="UP000003303"/>
    </source>
</evidence>
<keyword evidence="6" id="KW-0846">Cobalamin</keyword>
<evidence type="ECO:0000256" key="7">
    <source>
        <dbReference type="ARBA" id="ARBA00023235"/>
    </source>
</evidence>
<dbReference type="GO" id="GO:0031419">
    <property type="term" value="F:cobalamin binding"/>
    <property type="evidence" value="ECO:0007669"/>
    <property type="project" value="UniProtKB-KW"/>
</dbReference>
<evidence type="ECO:0000256" key="6">
    <source>
        <dbReference type="ARBA" id="ARBA00022628"/>
    </source>
</evidence>
<comment type="pathway">
    <text evidence="3">Metabolic intermediate metabolism; propanoyl-CoA degradation; succinyl-CoA from propanoyl-CoA: step 3/3.</text>
</comment>
<keyword evidence="7 11" id="KW-0413">Isomerase</keyword>
<organism evidence="11 12">
    <name type="scientific">Porphyromonas uenonis 60-3</name>
    <dbReference type="NCBI Taxonomy" id="596327"/>
    <lineage>
        <taxon>Bacteria</taxon>
        <taxon>Pseudomonadati</taxon>
        <taxon>Bacteroidota</taxon>
        <taxon>Bacteroidia</taxon>
        <taxon>Bacteroidales</taxon>
        <taxon>Porphyromonadaceae</taxon>
        <taxon>Porphyromonas</taxon>
    </lineage>
</organism>
<dbReference type="GO" id="GO:0004494">
    <property type="term" value="F:methylmalonyl-CoA mutase activity"/>
    <property type="evidence" value="ECO:0007669"/>
    <property type="project" value="UniProtKB-UniRule"/>
</dbReference>
<keyword evidence="12" id="KW-1185">Reference proteome</keyword>
<dbReference type="Gene3D" id="3.20.20.240">
    <property type="entry name" value="Methylmalonyl-CoA mutase"/>
    <property type="match status" value="1"/>
</dbReference>
<dbReference type="PANTHER" id="PTHR48101">
    <property type="entry name" value="METHYLMALONYL-COA MUTASE, MITOCHONDRIAL-RELATED"/>
    <property type="match status" value="1"/>
</dbReference>
<dbReference type="SUPFAM" id="SSF52242">
    <property type="entry name" value="Cobalamin (vitamin B12)-binding domain"/>
    <property type="match status" value="1"/>
</dbReference>
<comment type="cofactor">
    <cofactor evidence="2">
        <name>adenosylcob(III)alamin</name>
        <dbReference type="ChEBI" id="CHEBI:18408"/>
    </cofactor>
</comment>
<comment type="subunit">
    <text evidence="5">Heterodimer of an alpha and a beta chain.</text>
</comment>
<dbReference type="InterPro" id="IPR004608">
    <property type="entry name" value="MMCoA_mutase_b"/>
</dbReference>
<evidence type="ECO:0000256" key="4">
    <source>
        <dbReference type="ARBA" id="ARBA00008465"/>
    </source>
</evidence>
<dbReference type="STRING" id="596327.PORUE0001_1188"/>
<dbReference type="Pfam" id="PF01642">
    <property type="entry name" value="MM_CoA_mutase"/>
    <property type="match status" value="2"/>
</dbReference>
<dbReference type="CDD" id="cd03677">
    <property type="entry name" value="MM_CoA_mutase_beta"/>
    <property type="match status" value="1"/>
</dbReference>
<sequence>MANKRERLFGDFPPVSKEQWLEKVTVDLKGASFDKRLVWRTPEGFSLQPMYRREDIAQYASRLALPGEYPYVRSTKLDNEWLVRQDIKVSDPAEANAKALDILNKGVTSLGFKISKTILSAETLETLFKGIDLTAVEINLSTCISRTVELAELFVAYVQKHKVNGAAVRGAIEYNPFKMELMKGMVNAQRYDILEQLYNIAKPIPQIRLYIVEASMLSNAGAGIVKELAYALAWGAEVLDQMVARGHKVEEIARRIKFHFGISSNYFLEMAKFRAARWLWAEIIGAHGDQYKSDAAKICQHATTSQWNMTIYDAYVNLLRSQTETMSAALGGVDSITVLPFNITYEESNDFSERIARNQQLLLSEESHFDKVVDPAAGSYYIETLTNVIAEQAWQLFGEISASEGGFESFVTTGALQRDLQETNTQRHGAVAKRKETLLGTNEFPNFTETAHEKLATPAVITSGCGCSAGEKQEGLQPLNFDRGANEFETLRLTTERGKQPVVFMLTIGNLAMRLARSQFSGNFFGCAGYKLIDNLGFETVQEGIDAAVAAKADIVVLCSSDDEYETFAPEAFRLLDGRAQFVVAGNPACTEQLQALGIEHFIHVRSNVLETLQHFNKIFGLA</sequence>
<reference evidence="11 12" key="1">
    <citation type="submission" date="2009-04" db="EMBL/GenBank/DDBJ databases">
        <authorList>
            <person name="Sebastian Y."/>
            <person name="Madupu R."/>
            <person name="Durkin A.S."/>
            <person name="Torralba M."/>
            <person name="Methe B."/>
            <person name="Sutton G.G."/>
            <person name="Strausberg R.L."/>
            <person name="Nelson K.E."/>
        </authorList>
    </citation>
    <scope>NUCLEOTIDE SEQUENCE [LARGE SCALE GENOMIC DNA]</scope>
    <source>
        <strain evidence="11 12">60-3</strain>
    </source>
</reference>
<dbReference type="NCBIfam" id="TIGR00642">
    <property type="entry name" value="mmCoA_mut_beta"/>
    <property type="match status" value="1"/>
</dbReference>
<dbReference type="GO" id="GO:0019652">
    <property type="term" value="P:lactate fermentation to propionate and acetate"/>
    <property type="evidence" value="ECO:0007669"/>
    <property type="project" value="InterPro"/>
</dbReference>
<comment type="similarity">
    <text evidence="4">Belongs to the methylmalonyl-CoA mutase family.</text>
</comment>
<accession>C2MAB4</accession>
<evidence type="ECO:0000256" key="5">
    <source>
        <dbReference type="ARBA" id="ARBA00011870"/>
    </source>
</evidence>
<dbReference type="InterPro" id="IPR036724">
    <property type="entry name" value="Cobalamin-bd_sf"/>
</dbReference>
<comment type="caution">
    <text evidence="11">The sequence shown here is derived from an EMBL/GenBank/DDBJ whole genome shotgun (WGS) entry which is preliminary data.</text>
</comment>
<evidence type="ECO:0000259" key="10">
    <source>
        <dbReference type="Pfam" id="PF01642"/>
    </source>
</evidence>
<dbReference type="GO" id="GO:0046872">
    <property type="term" value="F:metal ion binding"/>
    <property type="evidence" value="ECO:0007669"/>
    <property type="project" value="InterPro"/>
</dbReference>
<dbReference type="Proteomes" id="UP000003303">
    <property type="component" value="Unassembled WGS sequence"/>
</dbReference>
<protein>
    <recommendedName>
        <fullName evidence="9">Methylmalonyl-CoA mutase small subunit</fullName>
        <ecNumber evidence="9">5.4.99.2</ecNumber>
    </recommendedName>
</protein>
<evidence type="ECO:0000256" key="8">
    <source>
        <dbReference type="ARBA" id="ARBA00023285"/>
    </source>
</evidence>
<dbReference type="InterPro" id="IPR058549">
    <property type="entry name" value="MeMalonylCoA_mutase_a/b_site"/>
</dbReference>
<dbReference type="eggNOG" id="COG1884">
    <property type="taxonomic scope" value="Bacteria"/>
</dbReference>
<evidence type="ECO:0000256" key="1">
    <source>
        <dbReference type="ARBA" id="ARBA00000290"/>
    </source>
</evidence>
<evidence type="ECO:0000256" key="9">
    <source>
        <dbReference type="NCBIfam" id="TIGR00642"/>
    </source>
</evidence>
<dbReference type="EC" id="5.4.99.2" evidence="9"/>